<dbReference type="EMBL" id="BMPI01000061">
    <property type="protein sequence ID" value="GGM70679.1"/>
    <property type="molecule type" value="Genomic_DNA"/>
</dbReference>
<reference evidence="1" key="1">
    <citation type="journal article" date="2014" name="Int. J. Syst. Evol. Microbiol.">
        <title>Complete genome sequence of Corynebacterium casei LMG S-19264T (=DSM 44701T), isolated from a smear-ripened cheese.</title>
        <authorList>
            <consortium name="US DOE Joint Genome Institute (JGI-PGF)"/>
            <person name="Walter F."/>
            <person name="Albersmeier A."/>
            <person name="Kalinowski J."/>
            <person name="Ruckert C."/>
        </authorList>
    </citation>
    <scope>NUCLEOTIDE SEQUENCE</scope>
    <source>
        <strain evidence="1">JCM 19831</strain>
    </source>
</reference>
<dbReference type="RefSeq" id="WP_190255807.1">
    <property type="nucleotide sequence ID" value="NZ_BMPI01000061.1"/>
</dbReference>
<organism evidence="1 2">
    <name type="scientific">Dactylosporangium sucinum</name>
    <dbReference type="NCBI Taxonomy" id="1424081"/>
    <lineage>
        <taxon>Bacteria</taxon>
        <taxon>Bacillati</taxon>
        <taxon>Actinomycetota</taxon>
        <taxon>Actinomycetes</taxon>
        <taxon>Micromonosporales</taxon>
        <taxon>Micromonosporaceae</taxon>
        <taxon>Dactylosporangium</taxon>
    </lineage>
</organism>
<protein>
    <submittedName>
        <fullName evidence="1">Uncharacterized protein</fullName>
    </submittedName>
</protein>
<reference evidence="1" key="2">
    <citation type="submission" date="2020-09" db="EMBL/GenBank/DDBJ databases">
        <authorList>
            <person name="Sun Q."/>
            <person name="Ohkuma M."/>
        </authorList>
    </citation>
    <scope>NUCLEOTIDE SEQUENCE</scope>
    <source>
        <strain evidence="1">JCM 19831</strain>
    </source>
</reference>
<accession>A0A917UAK6</accession>
<name>A0A917UAK6_9ACTN</name>
<evidence type="ECO:0000313" key="1">
    <source>
        <dbReference type="EMBL" id="GGM70679.1"/>
    </source>
</evidence>
<dbReference type="AlphaFoldDB" id="A0A917UAK6"/>
<dbReference type="Proteomes" id="UP000642070">
    <property type="component" value="Unassembled WGS sequence"/>
</dbReference>
<sequence>MDPFEQSDLIVDLDHLPAVTQWLRGRKIRFAEVERHETLRLALLRLPGAECPLWLESTIAELRDAFMFEYAGWTPLVGKNRHVLPVPHHAAPAGVPDAGEGVRVGVVGPGEAVVRAMAPRAEVRSVPAATAWAAATAMAGFETDVLYVAVTCTPYDGQPPLALQRAVDVLGPRVVIVTAAGPQTGYPAACAGVVTVGLTGQEAPWLDCFADGGAATVAGLVAAGTVPGSVTAREAYEKLLAGGDPMVRRYLPPG</sequence>
<keyword evidence="2" id="KW-1185">Reference proteome</keyword>
<comment type="caution">
    <text evidence="1">The sequence shown here is derived from an EMBL/GenBank/DDBJ whole genome shotgun (WGS) entry which is preliminary data.</text>
</comment>
<gene>
    <name evidence="1" type="ORF">GCM10007977_085640</name>
</gene>
<proteinExistence type="predicted"/>
<evidence type="ECO:0000313" key="2">
    <source>
        <dbReference type="Proteomes" id="UP000642070"/>
    </source>
</evidence>